<dbReference type="AlphaFoldDB" id="A0A498JDQ5"/>
<name>A0A498JDQ5_MALDO</name>
<sequence>MWMVLLPCTPEYRTVTRFSIVLLHTLISAENSTALIKDGSTILLKHFSSVLMSSKFMSWFNVGFEFYPSRVASEKLLTVRIAGL</sequence>
<organism evidence="1 2">
    <name type="scientific">Malus domestica</name>
    <name type="common">Apple</name>
    <name type="synonym">Pyrus malus</name>
    <dbReference type="NCBI Taxonomy" id="3750"/>
    <lineage>
        <taxon>Eukaryota</taxon>
        <taxon>Viridiplantae</taxon>
        <taxon>Streptophyta</taxon>
        <taxon>Embryophyta</taxon>
        <taxon>Tracheophyta</taxon>
        <taxon>Spermatophyta</taxon>
        <taxon>Magnoliopsida</taxon>
        <taxon>eudicotyledons</taxon>
        <taxon>Gunneridae</taxon>
        <taxon>Pentapetalae</taxon>
        <taxon>rosids</taxon>
        <taxon>fabids</taxon>
        <taxon>Rosales</taxon>
        <taxon>Rosaceae</taxon>
        <taxon>Amygdaloideae</taxon>
        <taxon>Maleae</taxon>
        <taxon>Malus</taxon>
    </lineage>
</organism>
<proteinExistence type="predicted"/>
<gene>
    <name evidence="1" type="ORF">DVH24_016056</name>
</gene>
<reference evidence="1 2" key="1">
    <citation type="submission" date="2018-10" db="EMBL/GenBank/DDBJ databases">
        <title>A high-quality apple genome assembly.</title>
        <authorList>
            <person name="Hu J."/>
        </authorList>
    </citation>
    <scope>NUCLEOTIDE SEQUENCE [LARGE SCALE GENOMIC DNA]</scope>
    <source>
        <strain evidence="2">cv. HFTH1</strain>
        <tissue evidence="1">Young leaf</tissue>
    </source>
</reference>
<protein>
    <submittedName>
        <fullName evidence="1">Uncharacterized protein</fullName>
    </submittedName>
</protein>
<evidence type="ECO:0000313" key="2">
    <source>
        <dbReference type="Proteomes" id="UP000290289"/>
    </source>
</evidence>
<keyword evidence="2" id="KW-1185">Reference proteome</keyword>
<comment type="caution">
    <text evidence="1">The sequence shown here is derived from an EMBL/GenBank/DDBJ whole genome shotgun (WGS) entry which is preliminary data.</text>
</comment>
<evidence type="ECO:0000313" key="1">
    <source>
        <dbReference type="EMBL" id="RXH93989.1"/>
    </source>
</evidence>
<dbReference type="Proteomes" id="UP000290289">
    <property type="component" value="Chromosome 7"/>
</dbReference>
<accession>A0A498JDQ5</accession>
<dbReference type="EMBL" id="RDQH01000333">
    <property type="protein sequence ID" value="RXH93989.1"/>
    <property type="molecule type" value="Genomic_DNA"/>
</dbReference>